<name>A0A2D3UY34_9PEZI</name>
<accession>A0A2D3UY34</accession>
<dbReference type="PROSITE" id="PS51704">
    <property type="entry name" value="GP_PDE"/>
    <property type="match status" value="1"/>
</dbReference>
<dbReference type="OrthoDB" id="1058301at2759"/>
<evidence type="ECO:0000313" key="3">
    <source>
        <dbReference type="Proteomes" id="UP000225277"/>
    </source>
</evidence>
<dbReference type="GO" id="GO:0005886">
    <property type="term" value="C:plasma membrane"/>
    <property type="evidence" value="ECO:0007669"/>
    <property type="project" value="TreeGrafter"/>
</dbReference>
<dbReference type="GO" id="GO:0008889">
    <property type="term" value="F:glycerophosphodiester phosphodiesterase activity"/>
    <property type="evidence" value="ECO:0007669"/>
    <property type="project" value="TreeGrafter"/>
</dbReference>
<organism evidence="2 3">
    <name type="scientific">Ramularia collo-cygni</name>
    <dbReference type="NCBI Taxonomy" id="112498"/>
    <lineage>
        <taxon>Eukaryota</taxon>
        <taxon>Fungi</taxon>
        <taxon>Dikarya</taxon>
        <taxon>Ascomycota</taxon>
        <taxon>Pezizomycotina</taxon>
        <taxon>Dothideomycetes</taxon>
        <taxon>Dothideomycetidae</taxon>
        <taxon>Mycosphaerellales</taxon>
        <taxon>Mycosphaerellaceae</taxon>
        <taxon>Ramularia</taxon>
    </lineage>
</organism>
<sequence>MIPTIFAYPAICLIQIHTSLAWKTIAHRGLSRDASDKYALAENTAAAMQRAAEFGLPGVELDIRSTSDGTPIVTHDYHGSQETIMDGSDGLSNPIDIALANQTAQRRIKYSTLPYWFWNQKPLKVYGRGGRIIQSAVEQKLESLEDMLGHLRDLGKPDFKLFLDIQSPLVFRTSAALVKKHKMEDQVLLKFFAKRALDSNKYNYTGPETCVHIAQQEGFQDLQIIPQFNDGEMTVSNEEVFIDVLDTRLSIPQYLNCWHVASNASIIRMPMVATSVPRSIPSNTPFTDAAVQALTWASSHDLQRMAIGPNPSVGRFIGSTCTYYKFAAGKLKAKVFDRAAQNAKLYFARRMLREEDFLVGDAMGDVENRRWSTEFEFFAKYLC</sequence>
<dbReference type="PANTHER" id="PTHR46320">
    <property type="entry name" value="GLYCEROPHOSPHODIESTER PHOSPHODIESTERASE 1"/>
    <property type="match status" value="1"/>
</dbReference>
<dbReference type="GO" id="GO:0006580">
    <property type="term" value="P:ethanolamine metabolic process"/>
    <property type="evidence" value="ECO:0007669"/>
    <property type="project" value="TreeGrafter"/>
</dbReference>
<dbReference type="Gene3D" id="3.20.20.190">
    <property type="entry name" value="Phosphatidylinositol (PI) phosphodiesterase"/>
    <property type="match status" value="1"/>
</dbReference>
<dbReference type="InterPro" id="IPR030395">
    <property type="entry name" value="GP_PDE_dom"/>
</dbReference>
<gene>
    <name evidence="2" type="ORF">RCC_05111</name>
</gene>
<proteinExistence type="predicted"/>
<dbReference type="InterPro" id="IPR017946">
    <property type="entry name" value="PLC-like_Pdiesterase_TIM-brl"/>
</dbReference>
<dbReference type="GeneID" id="35600279"/>
<protein>
    <recommendedName>
        <fullName evidence="1">GP-PDE domain-containing protein</fullName>
    </recommendedName>
</protein>
<dbReference type="SUPFAM" id="SSF51695">
    <property type="entry name" value="PLC-like phosphodiesterases"/>
    <property type="match status" value="1"/>
</dbReference>
<dbReference type="EMBL" id="FJUY01000007">
    <property type="protein sequence ID" value="CZT19265.1"/>
    <property type="molecule type" value="Genomic_DNA"/>
</dbReference>
<dbReference type="RefSeq" id="XP_023626155.1">
    <property type="nucleotide sequence ID" value="XM_023770387.1"/>
</dbReference>
<feature type="domain" description="GP-PDE" evidence="1">
    <location>
        <begin position="22"/>
        <end position="306"/>
    </location>
</feature>
<reference evidence="2 3" key="1">
    <citation type="submission" date="2016-03" db="EMBL/GenBank/DDBJ databases">
        <authorList>
            <person name="Ploux O."/>
        </authorList>
    </citation>
    <scope>NUCLEOTIDE SEQUENCE [LARGE SCALE GENOMIC DNA]</scope>
    <source>
        <strain evidence="2 3">URUG2</strain>
    </source>
</reference>
<dbReference type="AlphaFoldDB" id="A0A2D3UY34"/>
<dbReference type="GO" id="GO:0070291">
    <property type="term" value="P:N-acylethanolamine metabolic process"/>
    <property type="evidence" value="ECO:0007669"/>
    <property type="project" value="TreeGrafter"/>
</dbReference>
<keyword evidence="3" id="KW-1185">Reference proteome</keyword>
<evidence type="ECO:0000259" key="1">
    <source>
        <dbReference type="PROSITE" id="PS51704"/>
    </source>
</evidence>
<dbReference type="Proteomes" id="UP000225277">
    <property type="component" value="Unassembled WGS sequence"/>
</dbReference>
<dbReference type="PANTHER" id="PTHR46320:SF1">
    <property type="entry name" value="GLYCEROPHOSPHODIESTER PHOSPHODIESTERASE 1"/>
    <property type="match status" value="1"/>
</dbReference>
<dbReference type="Pfam" id="PF03009">
    <property type="entry name" value="GDPD"/>
    <property type="match status" value="1"/>
</dbReference>
<dbReference type="GO" id="GO:0006644">
    <property type="term" value="P:phospholipid metabolic process"/>
    <property type="evidence" value="ECO:0007669"/>
    <property type="project" value="TreeGrafter"/>
</dbReference>
<dbReference type="STRING" id="112498.A0A2D3UY34"/>
<evidence type="ECO:0000313" key="2">
    <source>
        <dbReference type="EMBL" id="CZT19265.1"/>
    </source>
</evidence>